<evidence type="ECO:0000313" key="3">
    <source>
        <dbReference type="Proteomes" id="UP000516437"/>
    </source>
</evidence>
<dbReference type="InterPro" id="IPR017920">
    <property type="entry name" value="COMM"/>
</dbReference>
<dbReference type="Proteomes" id="UP000516437">
    <property type="component" value="Chromosome 2"/>
</dbReference>
<dbReference type="AlphaFoldDB" id="A0A6A1WCT9"/>
<name>A0A6A1WCT9_9ROSI</name>
<dbReference type="Pfam" id="PF07258">
    <property type="entry name" value="COMM_domain"/>
    <property type="match status" value="1"/>
</dbReference>
<keyword evidence="3" id="KW-1185">Reference proteome</keyword>
<protein>
    <submittedName>
        <fullName evidence="2">Protein FAR1-RELATED SEQUENCE 3</fullName>
    </submittedName>
</protein>
<reference evidence="2 3" key="1">
    <citation type="journal article" date="2019" name="Plant Biotechnol. J.">
        <title>The red bayberry genome and genetic basis of sex determination.</title>
        <authorList>
            <person name="Jia H.M."/>
            <person name="Jia H.J."/>
            <person name="Cai Q.L."/>
            <person name="Wang Y."/>
            <person name="Zhao H.B."/>
            <person name="Yang W.F."/>
            <person name="Wang G.Y."/>
            <person name="Li Y.H."/>
            <person name="Zhan D.L."/>
            <person name="Shen Y.T."/>
            <person name="Niu Q.F."/>
            <person name="Chang L."/>
            <person name="Qiu J."/>
            <person name="Zhao L."/>
            <person name="Xie H.B."/>
            <person name="Fu W.Y."/>
            <person name="Jin J."/>
            <person name="Li X.W."/>
            <person name="Jiao Y."/>
            <person name="Zhou C.C."/>
            <person name="Tu T."/>
            <person name="Chai C.Y."/>
            <person name="Gao J.L."/>
            <person name="Fan L.J."/>
            <person name="van de Weg E."/>
            <person name="Wang J.Y."/>
            <person name="Gao Z.S."/>
        </authorList>
    </citation>
    <scope>NUCLEOTIDE SEQUENCE [LARGE SCALE GENOMIC DNA]</scope>
    <source>
        <tissue evidence="2">Leaves</tissue>
    </source>
</reference>
<proteinExistence type="predicted"/>
<dbReference type="EMBL" id="RXIC02000020">
    <property type="protein sequence ID" value="KAB1223099.1"/>
    <property type="molecule type" value="Genomic_DNA"/>
</dbReference>
<dbReference type="InterPro" id="IPR037360">
    <property type="entry name" value="COMMD9"/>
</dbReference>
<dbReference type="PANTHER" id="PTHR15663:SF6">
    <property type="entry name" value="COMM DOMAIN-CONTAINING PROTEIN-RELATED"/>
    <property type="match status" value="1"/>
</dbReference>
<sequence>MGGDTTLYQHLQKLSTTINSEEAVDHILSSLWKTRRTGLRPPDKSHIQTLLGLPSLSELDPVLACLRSLIRKFVHDNLSGDDLLKLFPPDLPLELQSVLVFSFDKYRSQWKDDLSREQTLPGTSVFCQVRTSVPPSLTSLPSSSEISAPLCPRQGDAVNRLNGCGNDFGVSAASGLQRDAVHADNPGSLPRVKSMTWTIENHDSAPTNKVAIIRLKLQDYSKSHLGEMEVKFQLTRDTLEAMLKSMTYISEQLSRMVSSFCIMITMISWRTNSSTVESSCHIS</sequence>
<dbReference type="PANTHER" id="PTHR15663">
    <property type="entry name" value="COMM DOMAIN-CONTAINING PROTEIN 9"/>
    <property type="match status" value="1"/>
</dbReference>
<feature type="domain" description="COMM" evidence="1">
    <location>
        <begin position="188"/>
        <end position="247"/>
    </location>
</feature>
<accession>A0A6A1WCT9</accession>
<evidence type="ECO:0000259" key="1">
    <source>
        <dbReference type="Pfam" id="PF07258"/>
    </source>
</evidence>
<gene>
    <name evidence="2" type="ORF">CJ030_MR2G013658</name>
</gene>
<dbReference type="OrthoDB" id="1915155at2759"/>
<comment type="caution">
    <text evidence="2">The sequence shown here is derived from an EMBL/GenBank/DDBJ whole genome shotgun (WGS) entry which is preliminary data.</text>
</comment>
<organism evidence="2 3">
    <name type="scientific">Morella rubra</name>
    <name type="common">Chinese bayberry</name>
    <dbReference type="NCBI Taxonomy" id="262757"/>
    <lineage>
        <taxon>Eukaryota</taxon>
        <taxon>Viridiplantae</taxon>
        <taxon>Streptophyta</taxon>
        <taxon>Embryophyta</taxon>
        <taxon>Tracheophyta</taxon>
        <taxon>Spermatophyta</taxon>
        <taxon>Magnoliopsida</taxon>
        <taxon>eudicotyledons</taxon>
        <taxon>Gunneridae</taxon>
        <taxon>Pentapetalae</taxon>
        <taxon>rosids</taxon>
        <taxon>fabids</taxon>
        <taxon>Fagales</taxon>
        <taxon>Myricaceae</taxon>
        <taxon>Morella</taxon>
    </lineage>
</organism>
<evidence type="ECO:0000313" key="2">
    <source>
        <dbReference type="EMBL" id="KAB1223099.1"/>
    </source>
</evidence>